<gene>
    <name evidence="1" type="ORF">JWS04_13390</name>
</gene>
<evidence type="ECO:0000313" key="2">
    <source>
        <dbReference type="Proteomes" id="UP000669317"/>
    </source>
</evidence>
<accession>A0ABS3ZV76</accession>
<name>A0ABS3ZV76_9BRAD</name>
<reference evidence="1 2" key="1">
    <citation type="submission" date="2021-03" db="EMBL/GenBank/DDBJ databases">
        <title>Genome Sequence of Bradyrhizobium vignae strain ISRA400.</title>
        <authorList>
            <person name="Tisa L.S."/>
            <person name="Svistoonoff S."/>
            <person name="Hocher V."/>
            <person name="Fall S."/>
            <person name="Zaiya A."/>
            <person name="Naing D."/>
            <person name="Niang N."/>
            <person name="Diouf A."/>
            <person name="Dasylva M.C."/>
            <person name="Toure O."/>
            <person name="Gueye M."/>
            <person name="Gully D."/>
            <person name="Tisseyre P."/>
            <person name="Simpson S."/>
            <person name="Morris K."/>
            <person name="Thomas W.K."/>
        </authorList>
    </citation>
    <scope>NUCLEOTIDE SEQUENCE [LARGE SCALE GENOMIC DNA]</scope>
    <source>
        <strain evidence="1 2">ISRA400</strain>
    </source>
</reference>
<comment type="caution">
    <text evidence="1">The sequence shown here is derived from an EMBL/GenBank/DDBJ whole genome shotgun (WGS) entry which is preliminary data.</text>
</comment>
<dbReference type="Proteomes" id="UP000669317">
    <property type="component" value="Unassembled WGS sequence"/>
</dbReference>
<dbReference type="EMBL" id="JAGIKT010000025">
    <property type="protein sequence ID" value="MBP0112062.1"/>
    <property type="molecule type" value="Genomic_DNA"/>
</dbReference>
<proteinExistence type="predicted"/>
<keyword evidence="2" id="KW-1185">Reference proteome</keyword>
<organism evidence="1 2">
    <name type="scientific">Bradyrhizobium vignae</name>
    <dbReference type="NCBI Taxonomy" id="1549949"/>
    <lineage>
        <taxon>Bacteria</taxon>
        <taxon>Pseudomonadati</taxon>
        <taxon>Pseudomonadota</taxon>
        <taxon>Alphaproteobacteria</taxon>
        <taxon>Hyphomicrobiales</taxon>
        <taxon>Nitrobacteraceae</taxon>
        <taxon>Bradyrhizobium</taxon>
    </lineage>
</organism>
<dbReference type="RefSeq" id="WP_145987020.1">
    <property type="nucleotide sequence ID" value="NZ_JAGIKT010000025.1"/>
</dbReference>
<sequence>MNIEKRALLDHAERCRRVANELDHGEAAQRLRAMADEYEARATRLDDEGGSSTPGRNSH</sequence>
<evidence type="ECO:0000313" key="1">
    <source>
        <dbReference type="EMBL" id="MBP0112062.1"/>
    </source>
</evidence>
<protein>
    <submittedName>
        <fullName evidence="1">Uncharacterized protein</fullName>
    </submittedName>
</protein>